<dbReference type="Proteomes" id="UP001499852">
    <property type="component" value="Unassembled WGS sequence"/>
</dbReference>
<accession>A0ABP9NU70</accession>
<feature type="domain" description="Bacterial bifunctional deaminase-reductase C-terminal" evidence="1">
    <location>
        <begin position="4"/>
        <end position="157"/>
    </location>
</feature>
<sequence length="179" mass="19510">MTCTAFIATSLDGFIARKNGGIDWLAAVEMEGEDYGYAAFMATVDVLVMGRGTFEKVVDFPEWPYGETPVAVLTHRPLTVPDRLRNKVSVLALEPAAVIEHFRQLGAAHLYVDGGKTIQSFLASGHLDRLVISQIPVLLGEGIPLFGPLPADRRLLHLETKIFASGLVQSTYEIAKQVS</sequence>
<dbReference type="EMBL" id="BAABIA010000001">
    <property type="protein sequence ID" value="GAA5134390.1"/>
    <property type="molecule type" value="Genomic_DNA"/>
</dbReference>
<protein>
    <submittedName>
        <fullName evidence="2">Dihydrofolate reductase family protein</fullName>
    </submittedName>
</protein>
<dbReference type="RefSeq" id="WP_345734894.1">
    <property type="nucleotide sequence ID" value="NZ_BAABIA010000001.1"/>
</dbReference>
<dbReference type="InterPro" id="IPR002734">
    <property type="entry name" value="RibDG_C"/>
</dbReference>
<dbReference type="Pfam" id="PF01872">
    <property type="entry name" value="RibD_C"/>
    <property type="match status" value="1"/>
</dbReference>
<organism evidence="2 3">
    <name type="scientific">Prosthecobacter algae</name>
    <dbReference type="NCBI Taxonomy" id="1144682"/>
    <lineage>
        <taxon>Bacteria</taxon>
        <taxon>Pseudomonadati</taxon>
        <taxon>Verrucomicrobiota</taxon>
        <taxon>Verrucomicrobiia</taxon>
        <taxon>Verrucomicrobiales</taxon>
        <taxon>Verrucomicrobiaceae</taxon>
        <taxon>Prosthecobacter</taxon>
    </lineage>
</organism>
<reference evidence="3" key="1">
    <citation type="journal article" date="2019" name="Int. J. Syst. Evol. Microbiol.">
        <title>The Global Catalogue of Microorganisms (GCM) 10K type strain sequencing project: providing services to taxonomists for standard genome sequencing and annotation.</title>
        <authorList>
            <consortium name="The Broad Institute Genomics Platform"/>
            <consortium name="The Broad Institute Genome Sequencing Center for Infectious Disease"/>
            <person name="Wu L."/>
            <person name="Ma J."/>
        </authorList>
    </citation>
    <scope>NUCLEOTIDE SEQUENCE [LARGE SCALE GENOMIC DNA]</scope>
    <source>
        <strain evidence="3">JCM 18053</strain>
    </source>
</reference>
<evidence type="ECO:0000313" key="2">
    <source>
        <dbReference type="EMBL" id="GAA5134390.1"/>
    </source>
</evidence>
<dbReference type="Gene3D" id="3.40.430.10">
    <property type="entry name" value="Dihydrofolate Reductase, subunit A"/>
    <property type="match status" value="1"/>
</dbReference>
<dbReference type="InterPro" id="IPR050765">
    <property type="entry name" value="Riboflavin_Biosynth_HTPR"/>
</dbReference>
<name>A0ABP9NU70_9BACT</name>
<comment type="caution">
    <text evidence="2">The sequence shown here is derived from an EMBL/GenBank/DDBJ whole genome shotgun (WGS) entry which is preliminary data.</text>
</comment>
<keyword evidence="3" id="KW-1185">Reference proteome</keyword>
<dbReference type="PANTHER" id="PTHR38011">
    <property type="entry name" value="DIHYDROFOLATE REDUCTASE FAMILY PROTEIN (AFU_ORTHOLOGUE AFUA_8G06820)"/>
    <property type="match status" value="1"/>
</dbReference>
<dbReference type="SUPFAM" id="SSF53597">
    <property type="entry name" value="Dihydrofolate reductase-like"/>
    <property type="match status" value="1"/>
</dbReference>
<proteinExistence type="predicted"/>
<gene>
    <name evidence="2" type="ORF">GCM10023213_06020</name>
</gene>
<dbReference type="PANTHER" id="PTHR38011:SF11">
    <property type="entry name" value="2,5-DIAMINO-6-RIBOSYLAMINO-4(3H)-PYRIMIDINONE 5'-PHOSPHATE REDUCTASE"/>
    <property type="match status" value="1"/>
</dbReference>
<evidence type="ECO:0000259" key="1">
    <source>
        <dbReference type="Pfam" id="PF01872"/>
    </source>
</evidence>
<dbReference type="InterPro" id="IPR024072">
    <property type="entry name" value="DHFR-like_dom_sf"/>
</dbReference>
<evidence type="ECO:0000313" key="3">
    <source>
        <dbReference type="Proteomes" id="UP001499852"/>
    </source>
</evidence>